<sequence>MYTSRNSAWDSVRGAGKDIHNAVSRSRHGAEHWGRLLRIGKLHRLISASLLNVGDGDHLADGRPTLPLNRSRLPARA</sequence>
<protein>
    <recommendedName>
        <fullName evidence="3">Tn3 transposase DDE domain-containing protein</fullName>
    </recommendedName>
</protein>
<keyword evidence="2" id="KW-1185">Reference proteome</keyword>
<dbReference type="RefSeq" id="WP_270144152.1">
    <property type="nucleotide sequence ID" value="NZ_CP115450.1"/>
</dbReference>
<dbReference type="EMBL" id="CP115450">
    <property type="protein sequence ID" value="WBP87051.1"/>
    <property type="molecule type" value="Genomic_DNA"/>
</dbReference>
<dbReference type="Proteomes" id="UP001212821">
    <property type="component" value="Chromosome"/>
</dbReference>
<evidence type="ECO:0000313" key="1">
    <source>
        <dbReference type="EMBL" id="WBP87051.1"/>
    </source>
</evidence>
<name>A0ABY7Q489_9ACTN</name>
<evidence type="ECO:0000313" key="2">
    <source>
        <dbReference type="Proteomes" id="UP001212821"/>
    </source>
</evidence>
<organism evidence="1 2">
    <name type="scientific">Kitasatospora cathayae</name>
    <dbReference type="NCBI Taxonomy" id="3004092"/>
    <lineage>
        <taxon>Bacteria</taxon>
        <taxon>Bacillati</taxon>
        <taxon>Actinomycetota</taxon>
        <taxon>Actinomycetes</taxon>
        <taxon>Kitasatosporales</taxon>
        <taxon>Streptomycetaceae</taxon>
        <taxon>Kitasatospora</taxon>
    </lineage>
</organism>
<proteinExistence type="predicted"/>
<accession>A0ABY7Q489</accession>
<reference evidence="2" key="1">
    <citation type="submission" date="2022-12" db="EMBL/GenBank/DDBJ databases">
        <authorList>
            <person name="Mo P."/>
        </authorList>
    </citation>
    <scope>NUCLEOTIDE SEQUENCE [LARGE SCALE GENOMIC DNA]</scope>
    <source>
        <strain evidence="2">HUAS 3-15</strain>
    </source>
</reference>
<evidence type="ECO:0008006" key="3">
    <source>
        <dbReference type="Google" id="ProtNLM"/>
    </source>
</evidence>
<gene>
    <name evidence="1" type="ORF">O1G21_15155</name>
</gene>